<accession>A0A3E0WY49</accession>
<reference evidence="1 2" key="1">
    <citation type="submission" date="2017-05" db="EMBL/GenBank/DDBJ databases">
        <title>Virgibacillus sp. AK90 isolated from a saltern of Kakinada, India.</title>
        <authorList>
            <person name="Gupta V."/>
            <person name="Sidhu C."/>
            <person name="Korpole S."/>
            <person name="Pinnaka A.K."/>
        </authorList>
    </citation>
    <scope>NUCLEOTIDE SEQUENCE [LARGE SCALE GENOMIC DNA]</scope>
    <source>
        <strain evidence="1 2">AK90</strain>
    </source>
</reference>
<gene>
    <name evidence="1" type="ORF">CAI16_03245</name>
</gene>
<organism evidence="1 2">
    <name type="scientific">Virgibacillus dokdonensis</name>
    <dbReference type="NCBI Taxonomy" id="302167"/>
    <lineage>
        <taxon>Bacteria</taxon>
        <taxon>Bacillati</taxon>
        <taxon>Bacillota</taxon>
        <taxon>Bacilli</taxon>
        <taxon>Bacillales</taxon>
        <taxon>Bacillaceae</taxon>
        <taxon>Virgibacillus</taxon>
    </lineage>
</organism>
<comment type="caution">
    <text evidence="1">The sequence shown here is derived from an EMBL/GenBank/DDBJ whole genome shotgun (WGS) entry which is preliminary data.</text>
</comment>
<dbReference type="RefSeq" id="WP_116277262.1">
    <property type="nucleotide sequence ID" value="NZ_NFZX01000003.1"/>
</dbReference>
<evidence type="ECO:0000313" key="2">
    <source>
        <dbReference type="Proteomes" id="UP000256488"/>
    </source>
</evidence>
<sequence>MGFFNFFWIHLRPWSNLTRVRTPLLVGQQLVLLFAIKQITSLRVSKEEIAGLDFTEHGSNAYACKEIFLASDENSTTSTLGLAAKLNR</sequence>
<evidence type="ECO:0008006" key="3">
    <source>
        <dbReference type="Google" id="ProtNLM"/>
    </source>
</evidence>
<dbReference type="AlphaFoldDB" id="A0A3E0WY49"/>
<dbReference type="Proteomes" id="UP000256488">
    <property type="component" value="Unassembled WGS sequence"/>
</dbReference>
<name>A0A3E0WY49_9BACI</name>
<protein>
    <recommendedName>
        <fullName evidence="3">Ammonium transporter AmtB-like domain-containing protein</fullName>
    </recommendedName>
</protein>
<proteinExistence type="predicted"/>
<evidence type="ECO:0000313" key="1">
    <source>
        <dbReference type="EMBL" id="RFA37101.1"/>
    </source>
</evidence>
<dbReference type="EMBL" id="NFZX01000003">
    <property type="protein sequence ID" value="RFA37101.1"/>
    <property type="molecule type" value="Genomic_DNA"/>
</dbReference>